<feature type="region of interest" description="Disordered" evidence="1">
    <location>
        <begin position="1"/>
        <end position="66"/>
    </location>
</feature>
<reference evidence="2 3" key="1">
    <citation type="journal article" date="2024" name="Commun. Biol.">
        <title>Comparative genomic analysis of thermophilic fungi reveals convergent evolutionary adaptations and gene losses.</title>
        <authorList>
            <person name="Steindorff A.S."/>
            <person name="Aguilar-Pontes M.V."/>
            <person name="Robinson A.J."/>
            <person name="Andreopoulos B."/>
            <person name="LaButti K."/>
            <person name="Kuo A."/>
            <person name="Mondo S."/>
            <person name="Riley R."/>
            <person name="Otillar R."/>
            <person name="Haridas S."/>
            <person name="Lipzen A."/>
            <person name="Grimwood J."/>
            <person name="Schmutz J."/>
            <person name="Clum A."/>
            <person name="Reid I.D."/>
            <person name="Moisan M.C."/>
            <person name="Butler G."/>
            <person name="Nguyen T.T.M."/>
            <person name="Dewar K."/>
            <person name="Conant G."/>
            <person name="Drula E."/>
            <person name="Henrissat B."/>
            <person name="Hansel C."/>
            <person name="Singer S."/>
            <person name="Hutchinson M.I."/>
            <person name="de Vries R.P."/>
            <person name="Natvig D.O."/>
            <person name="Powell A.J."/>
            <person name="Tsang A."/>
            <person name="Grigoriev I.V."/>
        </authorList>
    </citation>
    <scope>NUCLEOTIDE SEQUENCE [LARGE SCALE GENOMIC DNA]</scope>
    <source>
        <strain evidence="2 3">ATCC 24622</strain>
    </source>
</reference>
<gene>
    <name evidence="2" type="ORF">VTK73DRAFT_3338</name>
</gene>
<feature type="region of interest" description="Disordered" evidence="1">
    <location>
        <begin position="93"/>
        <end position="150"/>
    </location>
</feature>
<protein>
    <submittedName>
        <fullName evidence="2">Uncharacterized protein</fullName>
    </submittedName>
</protein>
<feature type="compositionally biased region" description="Pro residues" evidence="1">
    <location>
        <begin position="113"/>
        <end position="124"/>
    </location>
</feature>
<dbReference type="EMBL" id="JAZHXJ010002006">
    <property type="protein sequence ID" value="KAL1841970.1"/>
    <property type="molecule type" value="Genomic_DNA"/>
</dbReference>
<feature type="compositionally biased region" description="Low complexity" evidence="1">
    <location>
        <begin position="132"/>
        <end position="141"/>
    </location>
</feature>
<evidence type="ECO:0000313" key="2">
    <source>
        <dbReference type="EMBL" id="KAL1841970.1"/>
    </source>
</evidence>
<organism evidence="2 3">
    <name type="scientific">Phialemonium thermophilum</name>
    <dbReference type="NCBI Taxonomy" id="223376"/>
    <lineage>
        <taxon>Eukaryota</taxon>
        <taxon>Fungi</taxon>
        <taxon>Dikarya</taxon>
        <taxon>Ascomycota</taxon>
        <taxon>Pezizomycotina</taxon>
        <taxon>Sordariomycetes</taxon>
        <taxon>Sordariomycetidae</taxon>
        <taxon>Cephalothecales</taxon>
        <taxon>Cephalothecaceae</taxon>
        <taxon>Phialemonium</taxon>
    </lineage>
</organism>
<sequence>MWDVPGGDQNTSRCEPRATIGLPPLSTRARARSPSGPIALSSRLSLSAPTRRPRPREENHDPVATVGCRLTLPLGNTRRETVRLVSCRCALALDPPSRRRPLSETGEPRPARPRAPPSTGPPATPQCSALRPPTTTPSSPSALGMAPRPT</sequence>
<proteinExistence type="predicted"/>
<comment type="caution">
    <text evidence="2">The sequence shown here is derived from an EMBL/GenBank/DDBJ whole genome shotgun (WGS) entry which is preliminary data.</text>
</comment>
<dbReference type="Proteomes" id="UP001586593">
    <property type="component" value="Unassembled WGS sequence"/>
</dbReference>
<evidence type="ECO:0000313" key="3">
    <source>
        <dbReference type="Proteomes" id="UP001586593"/>
    </source>
</evidence>
<evidence type="ECO:0000256" key="1">
    <source>
        <dbReference type="SAM" id="MobiDB-lite"/>
    </source>
</evidence>
<name>A0ABR3VJM1_9PEZI</name>
<keyword evidence="3" id="KW-1185">Reference proteome</keyword>
<accession>A0ABR3VJM1</accession>